<comment type="catalytic activity">
    <reaction evidence="5 8">
        <text>L-histidine = trans-urocanate + NH4(+)</text>
        <dbReference type="Rhea" id="RHEA:21232"/>
        <dbReference type="ChEBI" id="CHEBI:17771"/>
        <dbReference type="ChEBI" id="CHEBI:28938"/>
        <dbReference type="ChEBI" id="CHEBI:57595"/>
        <dbReference type="EC" id="4.3.1.3"/>
    </reaction>
</comment>
<keyword evidence="11" id="KW-1185">Reference proteome</keyword>
<dbReference type="InterPro" id="IPR001106">
    <property type="entry name" value="Aromatic_Lyase"/>
</dbReference>
<evidence type="ECO:0000256" key="8">
    <source>
        <dbReference type="RuleBase" id="RU004479"/>
    </source>
</evidence>
<evidence type="ECO:0000256" key="2">
    <source>
        <dbReference type="ARBA" id="ARBA00012994"/>
    </source>
</evidence>
<comment type="similarity">
    <text evidence="7">Belongs to the PAL/histidase family.</text>
</comment>
<evidence type="ECO:0000256" key="6">
    <source>
        <dbReference type="NCBIfam" id="TIGR01225"/>
    </source>
</evidence>
<dbReference type="GO" id="GO:0004397">
    <property type="term" value="F:histidine ammonia-lyase activity"/>
    <property type="evidence" value="ECO:0007669"/>
    <property type="project" value="UniProtKB-UniRule"/>
</dbReference>
<dbReference type="Gene3D" id="1.20.200.10">
    <property type="entry name" value="Fumarase/aspartase (Central domain)"/>
    <property type="match status" value="1"/>
</dbReference>
<dbReference type="UniPathway" id="UPA00379">
    <property type="reaction ID" value="UER00549"/>
</dbReference>
<accession>A0A562IJL5</accession>
<evidence type="ECO:0000313" key="10">
    <source>
        <dbReference type="EMBL" id="TWH70814.1"/>
    </source>
</evidence>
<comment type="pathway">
    <text evidence="1 8">Amino-acid degradation; L-histidine degradation into L-glutamate; N-formimidoyl-L-glutamate from L-histidine: step 1/3.</text>
</comment>
<dbReference type="GO" id="GO:0005737">
    <property type="term" value="C:cytoplasm"/>
    <property type="evidence" value="ECO:0007669"/>
    <property type="project" value="UniProtKB-SubCell"/>
</dbReference>
<dbReference type="NCBIfam" id="NF006871">
    <property type="entry name" value="PRK09367.1"/>
    <property type="match status" value="1"/>
</dbReference>
<dbReference type="OrthoDB" id="9806955at2"/>
<dbReference type="InterPro" id="IPR008948">
    <property type="entry name" value="L-Aspartase-like"/>
</dbReference>
<proteinExistence type="inferred from homology"/>
<evidence type="ECO:0000256" key="1">
    <source>
        <dbReference type="ARBA" id="ARBA00005113"/>
    </source>
</evidence>
<dbReference type="EMBL" id="VLKE01000001">
    <property type="protein sequence ID" value="TWH70814.1"/>
    <property type="molecule type" value="Genomic_DNA"/>
</dbReference>
<dbReference type="InterPro" id="IPR005921">
    <property type="entry name" value="HutH"/>
</dbReference>
<name>A0A562IJL5_MICOL</name>
<keyword evidence="4 7" id="KW-0456">Lyase</keyword>
<dbReference type="CDD" id="cd00332">
    <property type="entry name" value="PAL-HAL"/>
    <property type="match status" value="1"/>
</dbReference>
<dbReference type="FunFam" id="1.10.275.10:FF:000005">
    <property type="entry name" value="Histidine ammonia-lyase"/>
    <property type="match status" value="1"/>
</dbReference>
<sequence>MSTITITGEHLSLDTLRPVFRGPVRVALAPQAVENLRRAHQVILDAISRGDVVYGVNTGFGKLADRRISPSDLLELQRRSVLSHMVGVGDPLPDETVRAIMVIKLIGLARGHSGIRVETAEMIVDMINADVLPVIPTQGSVGASGDLAPLAHLAGALMGEGRVRIDGVTYNAVEGLAKAGLTPVELGPKEAVALLNGVQASTAIALRGLFGAEAVFNAGLAAGALTLEATAGRQVVLDDRIQQIRGHAGQIRVAGLLRRLVADSSVLDVEFEGRRLQDPYCLRCQPQVMGAALDLLTFAARTIQQEVNAVSDNPLMFPDDDVVLSGGNFHGQPIAYAADIIAMAICEIGSISERRQAMLMDASMSGLAPFLVGNAGLNSGFIMAQVTSAALVAENRAKATPNSVDSIPTSAGQEDHVSMATHASVRLGPMVRNAAYIIAIELLCAAQGLDLRNGGAAAPANRPTYDLVRSKAEFLEDDRIMAGEMEAVAAEVLDGVFIDIVGGPLEADA</sequence>
<dbReference type="SUPFAM" id="SSF48557">
    <property type="entry name" value="L-aspartase-like"/>
    <property type="match status" value="1"/>
</dbReference>
<dbReference type="PROSITE" id="PS00488">
    <property type="entry name" value="PAL_HISTIDASE"/>
    <property type="match status" value="1"/>
</dbReference>
<evidence type="ECO:0000256" key="3">
    <source>
        <dbReference type="ARBA" id="ARBA00022808"/>
    </source>
</evidence>
<dbReference type="RefSeq" id="WP_145777014.1">
    <property type="nucleotide sequence ID" value="NZ_BAAATQ010000160.1"/>
</dbReference>
<dbReference type="GO" id="GO:0019556">
    <property type="term" value="P:L-histidine catabolic process to glutamate and formamide"/>
    <property type="evidence" value="ECO:0007669"/>
    <property type="project" value="UniProtKB-UniPathway"/>
</dbReference>
<evidence type="ECO:0000256" key="7">
    <source>
        <dbReference type="RuleBase" id="RU003954"/>
    </source>
</evidence>
<dbReference type="InterPro" id="IPR022313">
    <property type="entry name" value="Phe/His_NH3-lyase_AS"/>
</dbReference>
<comment type="caution">
    <text evidence="10">The sequence shown here is derived from an EMBL/GenBank/DDBJ whole genome shotgun (WGS) entry which is preliminary data.</text>
</comment>
<dbReference type="AlphaFoldDB" id="A0A562IJL5"/>
<dbReference type="PANTHER" id="PTHR10362">
    <property type="entry name" value="HISTIDINE AMMONIA-LYASE"/>
    <property type="match status" value="1"/>
</dbReference>
<evidence type="ECO:0000256" key="9">
    <source>
        <dbReference type="RuleBase" id="RU004480"/>
    </source>
</evidence>
<dbReference type="NCBIfam" id="TIGR01225">
    <property type="entry name" value="hutH"/>
    <property type="match status" value="1"/>
</dbReference>
<evidence type="ECO:0000313" key="11">
    <source>
        <dbReference type="Proteomes" id="UP000319825"/>
    </source>
</evidence>
<comment type="subcellular location">
    <subcellularLocation>
        <location evidence="9">Cytoplasm</location>
    </subcellularLocation>
</comment>
<evidence type="ECO:0000256" key="4">
    <source>
        <dbReference type="ARBA" id="ARBA00023239"/>
    </source>
</evidence>
<dbReference type="GO" id="GO:0019557">
    <property type="term" value="P:L-histidine catabolic process to glutamate and formate"/>
    <property type="evidence" value="ECO:0007669"/>
    <property type="project" value="UniProtKB-UniPathway"/>
</dbReference>
<dbReference type="Proteomes" id="UP000319825">
    <property type="component" value="Unassembled WGS sequence"/>
</dbReference>
<keyword evidence="3 8" id="KW-0369">Histidine metabolism</keyword>
<gene>
    <name evidence="10" type="ORF">JD77_05839</name>
</gene>
<evidence type="ECO:0000256" key="5">
    <source>
        <dbReference type="ARBA" id="ARBA00049269"/>
    </source>
</evidence>
<dbReference type="InterPro" id="IPR024083">
    <property type="entry name" value="Fumarase/histidase_N"/>
</dbReference>
<reference evidence="10 11" key="1">
    <citation type="submission" date="2019-07" db="EMBL/GenBank/DDBJ databases">
        <title>R&amp;d 2014.</title>
        <authorList>
            <person name="Klenk H.-P."/>
        </authorList>
    </citation>
    <scope>NUCLEOTIDE SEQUENCE [LARGE SCALE GENOMIC DNA]</scope>
    <source>
        <strain evidence="10 11">DSM 43868</strain>
    </source>
</reference>
<organism evidence="10 11">
    <name type="scientific">Micromonospora olivasterospora</name>
    <dbReference type="NCBI Taxonomy" id="1880"/>
    <lineage>
        <taxon>Bacteria</taxon>
        <taxon>Bacillati</taxon>
        <taxon>Actinomycetota</taxon>
        <taxon>Actinomycetes</taxon>
        <taxon>Micromonosporales</taxon>
        <taxon>Micromonosporaceae</taxon>
        <taxon>Micromonospora</taxon>
    </lineage>
</organism>
<dbReference type="EC" id="4.3.1.3" evidence="2 6"/>
<protein>
    <recommendedName>
        <fullName evidence="2 6">Histidine ammonia-lyase</fullName>
        <ecNumber evidence="2 6">4.3.1.3</ecNumber>
    </recommendedName>
</protein>
<dbReference type="Pfam" id="PF00221">
    <property type="entry name" value="Lyase_aromatic"/>
    <property type="match status" value="1"/>
</dbReference>
<dbReference type="Gene3D" id="1.10.275.10">
    <property type="entry name" value="Fumarase/aspartase (N-terminal domain)"/>
    <property type="match status" value="1"/>
</dbReference>